<accession>A0A6N9Q362</accession>
<dbReference type="RefSeq" id="WP_160646028.1">
    <property type="nucleotide sequence ID" value="NZ_SIJB01000023.1"/>
</dbReference>
<dbReference type="InterPro" id="IPR035903">
    <property type="entry name" value="HesB-like_dom_sf"/>
</dbReference>
<feature type="domain" description="Core" evidence="2">
    <location>
        <begin position="1"/>
        <end position="91"/>
    </location>
</feature>
<comment type="caution">
    <text evidence="3">The sequence shown here is derived from an EMBL/GenBank/DDBJ whole genome shotgun (WGS) entry which is preliminary data.</text>
</comment>
<dbReference type="InterPro" id="IPR008326">
    <property type="entry name" value="PdhI-like"/>
</dbReference>
<evidence type="ECO:0000313" key="3">
    <source>
        <dbReference type="EMBL" id="NBI29226.1"/>
    </source>
</evidence>
<dbReference type="OrthoDB" id="1645729at2"/>
<gene>
    <name evidence="3" type="ORF">ERL59_09665</name>
</gene>
<dbReference type="InterPro" id="IPR000361">
    <property type="entry name" value="ATAP_core_dom"/>
</dbReference>
<name>A0A6N9Q362_9BACL</name>
<keyword evidence="4" id="KW-1185">Reference proteome</keyword>
<protein>
    <recommendedName>
        <fullName evidence="2">Core domain-containing protein</fullName>
    </recommendedName>
</protein>
<organism evidence="3 4">
    <name type="scientific">Chengkuizengella marina</name>
    <dbReference type="NCBI Taxonomy" id="2507566"/>
    <lineage>
        <taxon>Bacteria</taxon>
        <taxon>Bacillati</taxon>
        <taxon>Bacillota</taxon>
        <taxon>Bacilli</taxon>
        <taxon>Bacillales</taxon>
        <taxon>Paenibacillaceae</taxon>
        <taxon>Chengkuizengella</taxon>
    </lineage>
</organism>
<dbReference type="EMBL" id="SIJB01000023">
    <property type="protein sequence ID" value="NBI29226.1"/>
    <property type="molecule type" value="Genomic_DNA"/>
</dbReference>
<evidence type="ECO:0000313" key="4">
    <source>
        <dbReference type="Proteomes" id="UP000448943"/>
    </source>
</evidence>
<dbReference type="PIRSF" id="PIRSF034852">
    <property type="entry name" value="UCP034852"/>
    <property type="match status" value="1"/>
</dbReference>
<dbReference type="AlphaFoldDB" id="A0A6N9Q362"/>
<evidence type="ECO:0000256" key="1">
    <source>
        <dbReference type="ARBA" id="ARBA00006718"/>
    </source>
</evidence>
<evidence type="ECO:0000259" key="2">
    <source>
        <dbReference type="Pfam" id="PF01521"/>
    </source>
</evidence>
<sequence length="98" mass="11412">MNLTVTPIAANHFKDEFQLQQGDYVHFFVKYGGHSVIQTSFSLGISHDKPEKIGASVEIDNVTYYVEESDLWYFEGHQLQVDFNKQNEEIEYKYNKAT</sequence>
<dbReference type="Pfam" id="PF01521">
    <property type="entry name" value="Fe-S_biosyn"/>
    <property type="match status" value="1"/>
</dbReference>
<reference evidence="3 4" key="1">
    <citation type="submission" date="2019-01" db="EMBL/GenBank/DDBJ databases">
        <title>Chengkuizengella sp. nov., isolated from deep-sea sediment of East Pacific Ocean.</title>
        <authorList>
            <person name="Yang J."/>
            <person name="Lai Q."/>
            <person name="Shao Z."/>
        </authorList>
    </citation>
    <scope>NUCLEOTIDE SEQUENCE [LARGE SCALE GENOMIC DNA]</scope>
    <source>
        <strain evidence="3 4">YPA3-1-1</strain>
    </source>
</reference>
<dbReference type="Proteomes" id="UP000448943">
    <property type="component" value="Unassembled WGS sequence"/>
</dbReference>
<comment type="similarity">
    <text evidence="1">Belongs to the HesB/IscA family.</text>
</comment>
<proteinExistence type="inferred from homology"/>
<dbReference type="SUPFAM" id="SSF89360">
    <property type="entry name" value="HesB-like domain"/>
    <property type="match status" value="1"/>
</dbReference>